<evidence type="ECO:0000313" key="2">
    <source>
        <dbReference type="EMBL" id="MBK0396143.1"/>
    </source>
</evidence>
<feature type="transmembrane region" description="Helical" evidence="1">
    <location>
        <begin position="108"/>
        <end position="131"/>
    </location>
</feature>
<gene>
    <name evidence="2" type="ORF">JDW22_06010</name>
</gene>
<dbReference type="RefSeq" id="WP_200522315.1">
    <property type="nucleotide sequence ID" value="NZ_JAEHNZ010000002.1"/>
</dbReference>
<proteinExistence type="predicted"/>
<keyword evidence="1" id="KW-0812">Transmembrane</keyword>
<feature type="transmembrane region" description="Helical" evidence="1">
    <location>
        <begin position="57"/>
        <end position="80"/>
    </location>
</feature>
<evidence type="ECO:0000313" key="3">
    <source>
        <dbReference type="Proteomes" id="UP000614058"/>
    </source>
</evidence>
<accession>A0ABS1BSB6</accession>
<reference evidence="2 3" key="1">
    <citation type="journal article" date="2021" name="Pathogens">
        <title>Isolation and Characterization of Kingella bonacorsii sp. nov., A Novel Kingella Species Detected in a Stable Periodontitis Subject.</title>
        <authorList>
            <person name="Antezack A."/>
            <person name="Boxberger M."/>
            <person name="Rolland C."/>
            <person name="Monnet-Corti V."/>
            <person name="La Scola B."/>
        </authorList>
    </citation>
    <scope>NUCLEOTIDE SEQUENCE [LARGE SCALE GENOMIC DNA]</scope>
    <source>
        <strain evidence="2 3">Marseille-Q4569</strain>
    </source>
</reference>
<evidence type="ECO:0000256" key="1">
    <source>
        <dbReference type="SAM" id="Phobius"/>
    </source>
</evidence>
<organism evidence="2 3">
    <name type="scientific">Kingella bonacorsii</name>
    <dbReference type="NCBI Taxonomy" id="2796361"/>
    <lineage>
        <taxon>Bacteria</taxon>
        <taxon>Pseudomonadati</taxon>
        <taxon>Pseudomonadota</taxon>
        <taxon>Betaproteobacteria</taxon>
        <taxon>Neisseriales</taxon>
        <taxon>Neisseriaceae</taxon>
        <taxon>Kingella</taxon>
    </lineage>
</organism>
<feature type="transmembrane region" description="Helical" evidence="1">
    <location>
        <begin position="143"/>
        <end position="168"/>
    </location>
</feature>
<protein>
    <submittedName>
        <fullName evidence="2">Uncharacterized protein</fullName>
    </submittedName>
</protein>
<keyword evidence="3" id="KW-1185">Reference proteome</keyword>
<dbReference type="EMBL" id="JAEHNZ010000002">
    <property type="protein sequence ID" value="MBK0396143.1"/>
    <property type="molecule type" value="Genomic_DNA"/>
</dbReference>
<comment type="caution">
    <text evidence="2">The sequence shown here is derived from an EMBL/GenBank/DDBJ whole genome shotgun (WGS) entry which is preliminary data.</text>
</comment>
<feature type="transmembrane region" description="Helical" evidence="1">
    <location>
        <begin position="31"/>
        <end position="51"/>
    </location>
</feature>
<name>A0ABS1BSB6_9NEIS</name>
<dbReference type="Proteomes" id="UP000614058">
    <property type="component" value="Unassembled WGS sequence"/>
</dbReference>
<keyword evidence="1" id="KW-0472">Membrane</keyword>
<keyword evidence="1" id="KW-1133">Transmembrane helix</keyword>
<sequence length="173" mass="19625">MDFCIAWSCMMSQLSKLARFKASDISKTLRPIIKIACMAHFLLCAMGFILLQKNMYGALAAVFLFTPLVIAMGAVAMVLMKLDHEEKKEFFGYLFPIEIPRMDSGKPFGVSAIYLWFILWNLACVGVYFEFLPLASATIVDYLAVFVVSFLQLWGAAVVCFHLVYVFFYQSDM</sequence>